<dbReference type="GO" id="GO:0006351">
    <property type="term" value="P:DNA-templated transcription"/>
    <property type="evidence" value="ECO:0007669"/>
    <property type="project" value="InterPro"/>
</dbReference>
<sequence>MQINQTFPYMEYTTGSQPDNFQTFFMEWVTQLELYLHQLLHILQSPDQQDESKHKQLIRRVMSHHHEYFLAKARVSSRNVFLVLSPPWLSSYERTFLWLSGFKPGLALHVVNRCGVELSSDQTERMERLTVDTKDHESAIAERLARLEQQVLAPSMLAMARMGGREVNGMIHEADAAVERMAEHMEFLVGCADYLREKTVAKVVGILTTAQTVRFLAAMAQHQLRIRRWGQLREREIHGDANLS</sequence>
<organism evidence="2 3">
    <name type="scientific">Lactuca saligna</name>
    <name type="common">Willowleaf lettuce</name>
    <dbReference type="NCBI Taxonomy" id="75948"/>
    <lineage>
        <taxon>Eukaryota</taxon>
        <taxon>Viridiplantae</taxon>
        <taxon>Streptophyta</taxon>
        <taxon>Embryophyta</taxon>
        <taxon>Tracheophyta</taxon>
        <taxon>Spermatophyta</taxon>
        <taxon>Magnoliopsida</taxon>
        <taxon>eudicotyledons</taxon>
        <taxon>Gunneridae</taxon>
        <taxon>Pentapetalae</taxon>
        <taxon>asterids</taxon>
        <taxon>campanulids</taxon>
        <taxon>Asterales</taxon>
        <taxon>Asteraceae</taxon>
        <taxon>Cichorioideae</taxon>
        <taxon>Cichorieae</taxon>
        <taxon>Lactucinae</taxon>
        <taxon>Lactuca</taxon>
    </lineage>
</organism>
<dbReference type="PANTHER" id="PTHR46354">
    <property type="entry name" value="DOG1 DOMAIN-CONTAINING PROTEIN"/>
    <property type="match status" value="1"/>
</dbReference>
<evidence type="ECO:0000259" key="1">
    <source>
        <dbReference type="PROSITE" id="PS51806"/>
    </source>
</evidence>
<keyword evidence="3" id="KW-1185">Reference proteome</keyword>
<dbReference type="Proteomes" id="UP001177003">
    <property type="component" value="Chromosome 2"/>
</dbReference>
<accession>A0AA36DWH2</accession>
<evidence type="ECO:0000313" key="3">
    <source>
        <dbReference type="Proteomes" id="UP001177003"/>
    </source>
</evidence>
<dbReference type="InterPro" id="IPR051886">
    <property type="entry name" value="Seed_Dev/Stress_Resp_Reg"/>
</dbReference>
<name>A0AA36DWH2_LACSI</name>
<reference evidence="2" key="1">
    <citation type="submission" date="2023-04" db="EMBL/GenBank/DDBJ databases">
        <authorList>
            <person name="Vijverberg K."/>
            <person name="Xiong W."/>
            <person name="Schranz E."/>
        </authorList>
    </citation>
    <scope>NUCLEOTIDE SEQUENCE</scope>
</reference>
<dbReference type="InterPro" id="IPR025422">
    <property type="entry name" value="TGA_domain"/>
</dbReference>
<dbReference type="AlphaFoldDB" id="A0AA36DWH2"/>
<proteinExistence type="predicted"/>
<dbReference type="PANTHER" id="PTHR46354:SF10">
    <property type="entry name" value="TRANSCRIPTION FACTOR TGA5-LIKE"/>
    <property type="match status" value="1"/>
</dbReference>
<evidence type="ECO:0000313" key="2">
    <source>
        <dbReference type="EMBL" id="CAI9273763.1"/>
    </source>
</evidence>
<dbReference type="GO" id="GO:0043565">
    <property type="term" value="F:sequence-specific DNA binding"/>
    <property type="evidence" value="ECO:0007669"/>
    <property type="project" value="InterPro"/>
</dbReference>
<feature type="domain" description="DOG1" evidence="1">
    <location>
        <begin position="18"/>
        <end position="236"/>
    </location>
</feature>
<dbReference type="PROSITE" id="PS51806">
    <property type="entry name" value="DOG1"/>
    <property type="match status" value="1"/>
</dbReference>
<protein>
    <recommendedName>
        <fullName evidence="1">DOG1 domain-containing protein</fullName>
    </recommendedName>
</protein>
<gene>
    <name evidence="2" type="ORF">LSALG_LOCUS13888</name>
</gene>
<dbReference type="EMBL" id="OX465078">
    <property type="protein sequence ID" value="CAI9273763.1"/>
    <property type="molecule type" value="Genomic_DNA"/>
</dbReference>
<dbReference type="Pfam" id="PF14144">
    <property type="entry name" value="DOG1"/>
    <property type="match status" value="1"/>
</dbReference>